<dbReference type="PRINTS" id="PR00385">
    <property type="entry name" value="P450"/>
</dbReference>
<dbReference type="InterPro" id="IPR001128">
    <property type="entry name" value="Cyt_P450"/>
</dbReference>
<keyword evidence="9" id="KW-0812">Transmembrane</keyword>
<dbReference type="GO" id="GO:0004497">
    <property type="term" value="F:monooxygenase activity"/>
    <property type="evidence" value="ECO:0007669"/>
    <property type="project" value="UniProtKB-KW"/>
</dbReference>
<evidence type="ECO:0000256" key="2">
    <source>
        <dbReference type="ARBA" id="ARBA00005179"/>
    </source>
</evidence>
<feature type="binding site" description="axial binding residue" evidence="7">
    <location>
        <position position="441"/>
    </location>
    <ligand>
        <name>heme</name>
        <dbReference type="ChEBI" id="CHEBI:30413"/>
    </ligand>
    <ligandPart>
        <name>Fe</name>
        <dbReference type="ChEBI" id="CHEBI:18248"/>
    </ligandPart>
</feature>
<name>A0A0W0GD48_MONRR</name>
<gene>
    <name evidence="10" type="ORF">WG66_995</name>
</gene>
<evidence type="ECO:0000256" key="3">
    <source>
        <dbReference type="ARBA" id="ARBA00010617"/>
    </source>
</evidence>
<evidence type="ECO:0000256" key="7">
    <source>
        <dbReference type="PIRSR" id="PIRSR602401-1"/>
    </source>
</evidence>
<comment type="caution">
    <text evidence="10">The sequence shown here is derived from an EMBL/GenBank/DDBJ whole genome shotgun (WGS) entry which is preliminary data.</text>
</comment>
<keyword evidence="9" id="KW-0472">Membrane</keyword>
<evidence type="ECO:0000256" key="4">
    <source>
        <dbReference type="ARBA" id="ARBA00022723"/>
    </source>
</evidence>
<dbReference type="Gene3D" id="1.10.630.10">
    <property type="entry name" value="Cytochrome P450"/>
    <property type="match status" value="1"/>
</dbReference>
<dbReference type="PANTHER" id="PTHR24305">
    <property type="entry name" value="CYTOCHROME P450"/>
    <property type="match status" value="1"/>
</dbReference>
<dbReference type="PANTHER" id="PTHR24305:SF157">
    <property type="entry name" value="N-ACETYLTRYPTOPHAN 6-HYDROXYLASE IVOC-RELATED"/>
    <property type="match status" value="1"/>
</dbReference>
<dbReference type="Proteomes" id="UP000054988">
    <property type="component" value="Unassembled WGS sequence"/>
</dbReference>
<evidence type="ECO:0000313" key="10">
    <source>
        <dbReference type="EMBL" id="KTB46439.1"/>
    </source>
</evidence>
<feature type="transmembrane region" description="Helical" evidence="9">
    <location>
        <begin position="6"/>
        <end position="24"/>
    </location>
</feature>
<protein>
    <recommendedName>
        <fullName evidence="12">Benzoate 4-monooxygenase cytochrome p450</fullName>
    </recommendedName>
</protein>
<dbReference type="Pfam" id="PF00067">
    <property type="entry name" value="p450"/>
    <property type="match status" value="1"/>
</dbReference>
<reference evidence="10 11" key="1">
    <citation type="submission" date="2015-12" db="EMBL/GenBank/DDBJ databases">
        <title>Draft genome sequence of Moniliophthora roreri, the causal agent of frosty pod rot of cacao.</title>
        <authorList>
            <person name="Aime M.C."/>
            <person name="Diaz-Valderrama J.R."/>
            <person name="Kijpornyongpan T."/>
            <person name="Phillips-Mora W."/>
        </authorList>
    </citation>
    <scope>NUCLEOTIDE SEQUENCE [LARGE SCALE GENOMIC DNA]</scope>
    <source>
        <strain evidence="10 11">MCA 2952</strain>
    </source>
</reference>
<dbReference type="PRINTS" id="PR00463">
    <property type="entry name" value="EP450I"/>
</dbReference>
<dbReference type="InterPro" id="IPR017972">
    <property type="entry name" value="Cyt_P450_CS"/>
</dbReference>
<dbReference type="InterPro" id="IPR002401">
    <property type="entry name" value="Cyt_P450_E_grp-I"/>
</dbReference>
<dbReference type="eggNOG" id="KOG0158">
    <property type="taxonomic scope" value="Eukaryota"/>
</dbReference>
<dbReference type="PROSITE" id="PS00086">
    <property type="entry name" value="CYTOCHROME_P450"/>
    <property type="match status" value="1"/>
</dbReference>
<comment type="pathway">
    <text evidence="2">Secondary metabolite biosynthesis.</text>
</comment>
<evidence type="ECO:0008006" key="12">
    <source>
        <dbReference type="Google" id="ProtNLM"/>
    </source>
</evidence>
<evidence type="ECO:0000256" key="6">
    <source>
        <dbReference type="ARBA" id="ARBA00023004"/>
    </source>
</evidence>
<keyword evidence="9" id="KW-1133">Transmembrane helix</keyword>
<proteinExistence type="inferred from homology"/>
<dbReference type="GO" id="GO:0005506">
    <property type="term" value="F:iron ion binding"/>
    <property type="evidence" value="ECO:0007669"/>
    <property type="project" value="InterPro"/>
</dbReference>
<dbReference type="GO" id="GO:0020037">
    <property type="term" value="F:heme binding"/>
    <property type="evidence" value="ECO:0007669"/>
    <property type="project" value="InterPro"/>
</dbReference>
<keyword evidence="4 7" id="KW-0479">Metal-binding</keyword>
<sequence length="499" mass="56857">MSLSEPLAIVLFYLTSVVVYRLLLHPLRKFPGPKLAAVTDFYQAYFDIVKGGAFLDHLRELHSEYGPVVRVGPNTLHFVNQKAYHDIYTQGQTLTKYKQFYECFGRSDSFSFYDPKKVRSRRALLNPLFSRRAILKLENVVQGRVDKLVQRLSTWPKTEPVNLSFAFRCTTLDVISEYSFAQCFNALEVADFLHPIICAVHKSLPDFWKLKHFPILVKAKYIMPEWFTLWLNPGLKPLLDNERNLGAQVEKLLADKEVLKTADHETVYHHMLNPSEKAALNSQRAPLTRQDLLDEAVTLIAAGSDTVGLICTVGAFYGLQNPDITQKIKQELKTVWPDPESSVSLTVLEKLPYLTAFLKETLRFGHGVVTPLPRVVGASNTIIDGSAVPVGTVVGMSCVFLHEDPNIFENPLEFSPERWLRADTREMDSNLAPFSKGPRICLGLNLAWCELYLIFANLFRKLDMRLADTTLEDMRTYKEYLIPYWEERMVNAMVTVASD</sequence>
<evidence type="ECO:0000256" key="1">
    <source>
        <dbReference type="ARBA" id="ARBA00001971"/>
    </source>
</evidence>
<dbReference type="SUPFAM" id="SSF48264">
    <property type="entry name" value="Cytochrome P450"/>
    <property type="match status" value="1"/>
</dbReference>
<organism evidence="10 11">
    <name type="scientific">Moniliophthora roreri</name>
    <name type="common">Frosty pod rot fungus</name>
    <name type="synonym">Monilia roreri</name>
    <dbReference type="NCBI Taxonomy" id="221103"/>
    <lineage>
        <taxon>Eukaryota</taxon>
        <taxon>Fungi</taxon>
        <taxon>Dikarya</taxon>
        <taxon>Basidiomycota</taxon>
        <taxon>Agaricomycotina</taxon>
        <taxon>Agaricomycetes</taxon>
        <taxon>Agaricomycetidae</taxon>
        <taxon>Agaricales</taxon>
        <taxon>Marasmiineae</taxon>
        <taxon>Marasmiaceae</taxon>
        <taxon>Moniliophthora</taxon>
    </lineage>
</organism>
<dbReference type="AlphaFoldDB" id="A0A0W0GD48"/>
<keyword evidence="5 8" id="KW-0560">Oxidoreductase</keyword>
<keyword evidence="8" id="KW-0503">Monooxygenase</keyword>
<dbReference type="InterPro" id="IPR036396">
    <property type="entry name" value="Cyt_P450_sf"/>
</dbReference>
<accession>A0A0W0GD48</accession>
<evidence type="ECO:0000256" key="5">
    <source>
        <dbReference type="ARBA" id="ARBA00023002"/>
    </source>
</evidence>
<evidence type="ECO:0000313" key="11">
    <source>
        <dbReference type="Proteomes" id="UP000054988"/>
    </source>
</evidence>
<dbReference type="InterPro" id="IPR050121">
    <property type="entry name" value="Cytochrome_P450_monoxygenase"/>
</dbReference>
<comment type="similarity">
    <text evidence="3 8">Belongs to the cytochrome P450 family.</text>
</comment>
<evidence type="ECO:0000256" key="9">
    <source>
        <dbReference type="SAM" id="Phobius"/>
    </source>
</evidence>
<comment type="cofactor">
    <cofactor evidence="1 7">
        <name>heme</name>
        <dbReference type="ChEBI" id="CHEBI:30413"/>
    </cofactor>
</comment>
<dbReference type="CDD" id="cd11062">
    <property type="entry name" value="CYP58-like"/>
    <property type="match status" value="1"/>
</dbReference>
<keyword evidence="7 8" id="KW-0349">Heme</keyword>
<evidence type="ECO:0000256" key="8">
    <source>
        <dbReference type="RuleBase" id="RU000461"/>
    </source>
</evidence>
<dbReference type="GO" id="GO:0016705">
    <property type="term" value="F:oxidoreductase activity, acting on paired donors, with incorporation or reduction of molecular oxygen"/>
    <property type="evidence" value="ECO:0007669"/>
    <property type="project" value="InterPro"/>
</dbReference>
<keyword evidence="6 7" id="KW-0408">Iron</keyword>
<dbReference type="EMBL" id="LATX01000352">
    <property type="protein sequence ID" value="KTB46439.1"/>
    <property type="molecule type" value="Genomic_DNA"/>
</dbReference>